<reference evidence="3 4" key="1">
    <citation type="submission" date="2017-01" db="EMBL/GenBank/DDBJ databases">
        <title>The complete genome sequence of a sulfur-oxidizing marine bacterium Thioclava sp. 25B10_4T.</title>
        <authorList>
            <person name="Liu Y."/>
            <person name="Lai Q."/>
            <person name="Shao Z."/>
        </authorList>
    </citation>
    <scope>NUCLEOTIDE SEQUENCE [LARGE SCALE GENOMIC DNA]</scope>
    <source>
        <strain evidence="3 4">25B10_4</strain>
    </source>
</reference>
<keyword evidence="4" id="KW-1185">Reference proteome</keyword>
<dbReference type="EMBL" id="CP019437">
    <property type="protein sequence ID" value="AQS46412.1"/>
    <property type="molecule type" value="Genomic_DNA"/>
</dbReference>
<keyword evidence="2" id="KW-0812">Transmembrane</keyword>
<evidence type="ECO:0000313" key="4">
    <source>
        <dbReference type="Proteomes" id="UP000185622"/>
    </source>
</evidence>
<sequence>MAKDSNRQSSIGGLILTLVALVAALGVVVWLVADTPVDGGDEAATDPPSEQQMSDPNAAKVEVAPNSKTSGPATGGDGQ</sequence>
<feature type="transmembrane region" description="Helical" evidence="2">
    <location>
        <begin position="12"/>
        <end position="33"/>
    </location>
</feature>
<organism evidence="3 4">
    <name type="scientific">Thioclava nitratireducens</name>
    <dbReference type="NCBI Taxonomy" id="1915078"/>
    <lineage>
        <taxon>Bacteria</taxon>
        <taxon>Pseudomonadati</taxon>
        <taxon>Pseudomonadota</taxon>
        <taxon>Alphaproteobacteria</taxon>
        <taxon>Rhodobacterales</taxon>
        <taxon>Paracoccaceae</taxon>
        <taxon>Thioclava</taxon>
    </lineage>
</organism>
<accession>A0ABM6ICJ7</accession>
<dbReference type="RefSeq" id="WP_075775424.1">
    <property type="nucleotide sequence ID" value="NZ_CP019437.1"/>
</dbReference>
<proteinExistence type="predicted"/>
<name>A0ABM6ICJ7_9RHOB</name>
<keyword evidence="2" id="KW-1133">Transmembrane helix</keyword>
<protein>
    <submittedName>
        <fullName evidence="3">Uncharacterized protein</fullName>
    </submittedName>
</protein>
<gene>
    <name evidence="3" type="ORF">BMG03_00340</name>
</gene>
<keyword evidence="2" id="KW-0472">Membrane</keyword>
<feature type="region of interest" description="Disordered" evidence="1">
    <location>
        <begin position="37"/>
        <end position="79"/>
    </location>
</feature>
<evidence type="ECO:0000256" key="1">
    <source>
        <dbReference type="SAM" id="MobiDB-lite"/>
    </source>
</evidence>
<evidence type="ECO:0000313" key="3">
    <source>
        <dbReference type="EMBL" id="AQS46412.1"/>
    </source>
</evidence>
<evidence type="ECO:0000256" key="2">
    <source>
        <dbReference type="SAM" id="Phobius"/>
    </source>
</evidence>
<dbReference type="Proteomes" id="UP000185622">
    <property type="component" value="Chromosome"/>
</dbReference>